<dbReference type="Gene3D" id="3.40.50.620">
    <property type="entry name" value="HUPs"/>
    <property type="match status" value="1"/>
</dbReference>
<evidence type="ECO:0000256" key="1">
    <source>
        <dbReference type="SAM" id="Phobius"/>
    </source>
</evidence>
<dbReference type="InterPro" id="IPR051599">
    <property type="entry name" value="Cell_Envelope_Assoc"/>
</dbReference>
<dbReference type="PANTHER" id="PTHR30336:SF4">
    <property type="entry name" value="ENVELOPE BIOGENESIS FACTOR ELYC"/>
    <property type="match status" value="1"/>
</dbReference>
<dbReference type="Proteomes" id="UP001201273">
    <property type="component" value="Unassembled WGS sequence"/>
</dbReference>
<dbReference type="RefSeq" id="WP_233054550.1">
    <property type="nucleotide sequence ID" value="NZ_JAIMJA010000025.1"/>
</dbReference>
<protein>
    <submittedName>
        <fullName evidence="3">Envelope biogenesis factor ElyC</fullName>
    </submittedName>
</protein>
<evidence type="ECO:0000313" key="4">
    <source>
        <dbReference type="Proteomes" id="UP001201273"/>
    </source>
</evidence>
<keyword evidence="4" id="KW-1185">Reference proteome</keyword>
<keyword evidence="1" id="KW-1133">Transmembrane helix</keyword>
<accession>A0ABS8WGH9</accession>
<reference evidence="3 4" key="1">
    <citation type="journal article" date="2022" name="Environ. Microbiol. Rep.">
        <title>Eco-phylogenetic analyses reveal divergent evolution of vitamin B12 metabolism in the marine bacterial family 'Psychromonadaceae'.</title>
        <authorList>
            <person name="Jin X."/>
            <person name="Yang Y."/>
            <person name="Cao H."/>
            <person name="Gao B."/>
            <person name="Zhao Z."/>
        </authorList>
    </citation>
    <scope>NUCLEOTIDE SEQUENCE [LARGE SCALE GENOMIC DNA]</scope>
    <source>
        <strain evidence="3 4">MKS20</strain>
    </source>
</reference>
<dbReference type="InterPro" id="IPR014729">
    <property type="entry name" value="Rossmann-like_a/b/a_fold"/>
</dbReference>
<evidence type="ECO:0000313" key="3">
    <source>
        <dbReference type="EMBL" id="MCE2596823.1"/>
    </source>
</evidence>
<keyword evidence="1" id="KW-0812">Transmembrane</keyword>
<keyword evidence="1" id="KW-0472">Membrane</keyword>
<comment type="caution">
    <text evidence="3">The sequence shown here is derived from an EMBL/GenBank/DDBJ whole genome shotgun (WGS) entry which is preliminary data.</text>
</comment>
<feature type="transmembrane region" description="Helical" evidence="1">
    <location>
        <begin position="37"/>
        <end position="54"/>
    </location>
</feature>
<organism evidence="3 4">
    <name type="scientific">Motilimonas cestriensis</name>
    <dbReference type="NCBI Taxonomy" id="2742685"/>
    <lineage>
        <taxon>Bacteria</taxon>
        <taxon>Pseudomonadati</taxon>
        <taxon>Pseudomonadota</taxon>
        <taxon>Gammaproteobacteria</taxon>
        <taxon>Alteromonadales</taxon>
        <taxon>Alteromonadales genera incertae sedis</taxon>
        <taxon>Motilimonas</taxon>
    </lineage>
</organism>
<evidence type="ECO:0000259" key="2">
    <source>
        <dbReference type="Pfam" id="PF02698"/>
    </source>
</evidence>
<dbReference type="CDD" id="cd06259">
    <property type="entry name" value="YdcF-like"/>
    <property type="match status" value="1"/>
</dbReference>
<dbReference type="NCBIfam" id="NF007794">
    <property type="entry name" value="PRK10494.1"/>
    <property type="match status" value="1"/>
</dbReference>
<sequence length="253" mass="27944">MFLLKKWLGGLLKPLPFSLILLTFGLLLLIMTSKQRFGKFVLSLGLITLLAFSSEPVSGSLIASLERQYPAFNIEQKVDTILVLGHGGLADPDLAITGQLSGTAIARFAEAFRIWQANPQAIIVVSGSNFGDSKTHAELMATLALSFGVPEAQIKRLDHTRDTPDEAKEMALLIKGKQAALVTSASHMPRAMKLFAMQNSQPIAAPAYYKQRNSTLPEPSNRMIPSAYYLERSEMAVHEYLGIWWSELRQNIK</sequence>
<name>A0ABS8WGH9_9GAMM</name>
<feature type="transmembrane region" description="Helical" evidence="1">
    <location>
        <begin position="12"/>
        <end position="30"/>
    </location>
</feature>
<dbReference type="PANTHER" id="PTHR30336">
    <property type="entry name" value="INNER MEMBRANE PROTEIN, PROBABLE PERMEASE"/>
    <property type="match status" value="1"/>
</dbReference>
<dbReference type="Pfam" id="PF02698">
    <property type="entry name" value="DUF218"/>
    <property type="match status" value="1"/>
</dbReference>
<dbReference type="EMBL" id="JAIMJA010000025">
    <property type="protein sequence ID" value="MCE2596823.1"/>
    <property type="molecule type" value="Genomic_DNA"/>
</dbReference>
<gene>
    <name evidence="3" type="primary">elyC</name>
    <name evidence="3" type="ORF">K6Y31_18775</name>
</gene>
<dbReference type="InterPro" id="IPR003848">
    <property type="entry name" value="DUF218"/>
</dbReference>
<feature type="domain" description="DUF218" evidence="2">
    <location>
        <begin position="79"/>
        <end position="242"/>
    </location>
</feature>
<proteinExistence type="predicted"/>